<comment type="similarity">
    <text evidence="7">Belongs to the gmhB family.</text>
</comment>
<keyword evidence="2 7" id="KW-0963">Cytoplasm</keyword>
<organism evidence="8 9">
    <name type="scientific">Bacillus salitolerans</name>
    <dbReference type="NCBI Taxonomy" id="1437434"/>
    <lineage>
        <taxon>Bacteria</taxon>
        <taxon>Bacillati</taxon>
        <taxon>Bacillota</taxon>
        <taxon>Bacilli</taxon>
        <taxon>Bacillales</taxon>
        <taxon>Bacillaceae</taxon>
        <taxon>Bacillus</taxon>
    </lineage>
</organism>
<dbReference type="InterPro" id="IPR036412">
    <property type="entry name" value="HAD-like_sf"/>
</dbReference>
<reference evidence="9" key="1">
    <citation type="journal article" date="2019" name="Int. J. Syst. Evol. Microbiol.">
        <title>The Global Catalogue of Microorganisms (GCM) 10K type strain sequencing project: providing services to taxonomists for standard genome sequencing and annotation.</title>
        <authorList>
            <consortium name="The Broad Institute Genomics Platform"/>
            <consortium name="The Broad Institute Genome Sequencing Center for Infectious Disease"/>
            <person name="Wu L."/>
            <person name="Ma J."/>
        </authorList>
    </citation>
    <scope>NUCLEOTIDE SEQUENCE [LARGE SCALE GENOMIC DNA]</scope>
    <source>
        <strain evidence="9">CCUG 49339</strain>
    </source>
</reference>
<dbReference type="Pfam" id="PF13242">
    <property type="entry name" value="Hydrolase_like"/>
    <property type="match status" value="1"/>
</dbReference>
<dbReference type="PIRSF" id="PIRSF004682">
    <property type="entry name" value="GmhB"/>
    <property type="match status" value="1"/>
</dbReference>
<dbReference type="InterPro" id="IPR004446">
    <property type="entry name" value="Heptose_bisP_phosphatase"/>
</dbReference>
<protein>
    <recommendedName>
        <fullName evidence="6 7">D,D-heptose 1,7-bisphosphate phosphatase</fullName>
        <ecNumber evidence="7">3.1.3.-</ecNumber>
    </recommendedName>
</protein>
<dbReference type="PANTHER" id="PTHR42891">
    <property type="entry name" value="D-GLYCERO-BETA-D-MANNO-HEPTOSE-1,7-BISPHOSPHATE 7-PHOSPHATASE"/>
    <property type="match status" value="1"/>
</dbReference>
<keyword evidence="9" id="KW-1185">Reference proteome</keyword>
<gene>
    <name evidence="8" type="ORF">ACFSCX_23285</name>
</gene>
<dbReference type="RefSeq" id="WP_377930640.1">
    <property type="nucleotide sequence ID" value="NZ_JBHUEM010000054.1"/>
</dbReference>
<comment type="caution">
    <text evidence="8">The sequence shown here is derived from an EMBL/GenBank/DDBJ whole genome shotgun (WGS) entry which is preliminary data.</text>
</comment>
<keyword evidence="4 7" id="KW-0378">Hydrolase</keyword>
<keyword evidence="3" id="KW-0479">Metal-binding</keyword>
<proteinExistence type="inferred from homology"/>
<dbReference type="InterPro" id="IPR006543">
    <property type="entry name" value="Histidinol-phos"/>
</dbReference>
<sequence length="198" mass="22215">MKAVFLDRDGTIGGTGGGMHPFEFTMYDFSPKAIKSLNELGIKVFLFTNQTRVGRGYFTEDELLKGFEAMKEELANHSAYLDDIFYCPHKPEDGCECQKPKIGLLLKAQKKYNLNLNECYVVGDTGSSDMLAAKQARTKKVLVKTGWGEQSLTKHRGKWKDVEPDYIADDLIDAVNWISNDLLDDKGTLFGKVELSES</sequence>
<dbReference type="EC" id="3.1.3.-" evidence="7"/>
<evidence type="ECO:0000313" key="9">
    <source>
        <dbReference type="Proteomes" id="UP001597214"/>
    </source>
</evidence>
<evidence type="ECO:0000256" key="5">
    <source>
        <dbReference type="ARBA" id="ARBA00023277"/>
    </source>
</evidence>
<dbReference type="InterPro" id="IPR023214">
    <property type="entry name" value="HAD_sf"/>
</dbReference>
<name>A0ABW4LX29_9BACI</name>
<dbReference type="SUPFAM" id="SSF56784">
    <property type="entry name" value="HAD-like"/>
    <property type="match status" value="1"/>
</dbReference>
<dbReference type="EMBL" id="JBHUEM010000054">
    <property type="protein sequence ID" value="MFD1739409.1"/>
    <property type="molecule type" value="Genomic_DNA"/>
</dbReference>
<evidence type="ECO:0000256" key="2">
    <source>
        <dbReference type="ARBA" id="ARBA00022490"/>
    </source>
</evidence>
<evidence type="ECO:0000256" key="3">
    <source>
        <dbReference type="ARBA" id="ARBA00022723"/>
    </source>
</evidence>
<evidence type="ECO:0000256" key="7">
    <source>
        <dbReference type="PIRNR" id="PIRNR004682"/>
    </source>
</evidence>
<evidence type="ECO:0000313" key="8">
    <source>
        <dbReference type="EMBL" id="MFD1739409.1"/>
    </source>
</evidence>
<dbReference type="Gene3D" id="3.40.50.1000">
    <property type="entry name" value="HAD superfamily/HAD-like"/>
    <property type="match status" value="1"/>
</dbReference>
<dbReference type="PANTHER" id="PTHR42891:SF1">
    <property type="entry name" value="D-GLYCERO-BETA-D-MANNO-HEPTOSE-1,7-BISPHOSPHATE 7-PHOSPHATASE"/>
    <property type="match status" value="1"/>
</dbReference>
<dbReference type="InterPro" id="IPR006549">
    <property type="entry name" value="HAD-SF_hydro_IIIA"/>
</dbReference>
<evidence type="ECO:0000256" key="6">
    <source>
        <dbReference type="ARBA" id="ARBA00031828"/>
    </source>
</evidence>
<evidence type="ECO:0000256" key="4">
    <source>
        <dbReference type="ARBA" id="ARBA00022801"/>
    </source>
</evidence>
<dbReference type="Proteomes" id="UP001597214">
    <property type="component" value="Unassembled WGS sequence"/>
</dbReference>
<evidence type="ECO:0000256" key="1">
    <source>
        <dbReference type="ARBA" id="ARBA00004496"/>
    </source>
</evidence>
<keyword evidence="5 7" id="KW-0119">Carbohydrate metabolism</keyword>
<dbReference type="NCBIfam" id="TIGR01662">
    <property type="entry name" value="HAD-SF-IIIA"/>
    <property type="match status" value="1"/>
</dbReference>
<dbReference type="NCBIfam" id="TIGR01656">
    <property type="entry name" value="Histidinol-ppas"/>
    <property type="match status" value="1"/>
</dbReference>
<comment type="subcellular location">
    <subcellularLocation>
        <location evidence="1 7">Cytoplasm</location>
    </subcellularLocation>
</comment>
<accession>A0ABW4LX29</accession>